<reference evidence="2" key="1">
    <citation type="submission" date="2023-06" db="EMBL/GenBank/DDBJ databases">
        <title>Genome-scale phylogeny and comparative genomics of the fungal order Sordariales.</title>
        <authorList>
            <consortium name="Lawrence Berkeley National Laboratory"/>
            <person name="Hensen N."/>
            <person name="Bonometti L."/>
            <person name="Westerberg I."/>
            <person name="Brannstrom I.O."/>
            <person name="Guillou S."/>
            <person name="Cros-Aarteil S."/>
            <person name="Calhoun S."/>
            <person name="Haridas S."/>
            <person name="Kuo A."/>
            <person name="Mondo S."/>
            <person name="Pangilinan J."/>
            <person name="Riley R."/>
            <person name="LaButti K."/>
            <person name="Andreopoulos B."/>
            <person name="Lipzen A."/>
            <person name="Chen C."/>
            <person name="Yanf M."/>
            <person name="Daum C."/>
            <person name="Ng V."/>
            <person name="Clum A."/>
            <person name="Steindorff A."/>
            <person name="Ohm R."/>
            <person name="Martin F."/>
            <person name="Silar P."/>
            <person name="Natvig D."/>
            <person name="Lalanne C."/>
            <person name="Gautier V."/>
            <person name="Ament-velasquez S.L."/>
            <person name="Kruys A."/>
            <person name="Hutchinson M.I."/>
            <person name="Powell A.J."/>
            <person name="Barry K."/>
            <person name="Miller A.N."/>
            <person name="Grigoriev I.V."/>
            <person name="Debuchy R."/>
            <person name="Gladieux P."/>
            <person name="Thoren M.H."/>
            <person name="Johannesson H."/>
        </authorList>
    </citation>
    <scope>NUCLEOTIDE SEQUENCE</scope>
    <source>
        <strain evidence="2">SMH3391-2</strain>
    </source>
</reference>
<evidence type="ECO:0000313" key="2">
    <source>
        <dbReference type="EMBL" id="KAK0609365.1"/>
    </source>
</evidence>
<dbReference type="Proteomes" id="UP001174934">
    <property type="component" value="Unassembled WGS sequence"/>
</dbReference>
<keyword evidence="3" id="KW-1185">Reference proteome</keyword>
<organism evidence="2 3">
    <name type="scientific">Bombardia bombarda</name>
    <dbReference type="NCBI Taxonomy" id="252184"/>
    <lineage>
        <taxon>Eukaryota</taxon>
        <taxon>Fungi</taxon>
        <taxon>Dikarya</taxon>
        <taxon>Ascomycota</taxon>
        <taxon>Pezizomycotina</taxon>
        <taxon>Sordariomycetes</taxon>
        <taxon>Sordariomycetidae</taxon>
        <taxon>Sordariales</taxon>
        <taxon>Lasiosphaeriaceae</taxon>
        <taxon>Bombardia</taxon>
    </lineage>
</organism>
<dbReference type="EMBL" id="JAULSR010000014">
    <property type="protein sequence ID" value="KAK0609365.1"/>
    <property type="molecule type" value="Genomic_DNA"/>
</dbReference>
<dbReference type="AlphaFoldDB" id="A0AA39U0V0"/>
<feature type="region of interest" description="Disordered" evidence="1">
    <location>
        <begin position="157"/>
        <end position="193"/>
    </location>
</feature>
<feature type="compositionally biased region" description="Polar residues" evidence="1">
    <location>
        <begin position="1"/>
        <end position="20"/>
    </location>
</feature>
<sequence>MGPSGISTGQNSVIPSISTASPPYPISNISSIPWDTTTCTEEAPPPPVTTPCNTTDTVSGTIASATGTGEVGGPTNISNSTQSCNETTFVTRISSRVSSASSSTLPWLFNTTSSTRPGAGISTGTGIGVASPSLTTLLTETLSTVHSGGGSLTLLSSSSSTGYTTTAPTFNPIDSGEGPLDHHHNHSDLPLTD</sequence>
<name>A0AA39U0V0_9PEZI</name>
<protein>
    <submittedName>
        <fullName evidence="2">Uncharacterized protein</fullName>
    </submittedName>
</protein>
<gene>
    <name evidence="2" type="ORF">B0T17DRAFT_658916</name>
</gene>
<comment type="caution">
    <text evidence="2">The sequence shown here is derived from an EMBL/GenBank/DDBJ whole genome shotgun (WGS) entry which is preliminary data.</text>
</comment>
<evidence type="ECO:0000313" key="3">
    <source>
        <dbReference type="Proteomes" id="UP001174934"/>
    </source>
</evidence>
<feature type="compositionally biased region" description="Low complexity" evidence="1">
    <location>
        <begin position="26"/>
        <end position="42"/>
    </location>
</feature>
<feature type="region of interest" description="Disordered" evidence="1">
    <location>
        <begin position="1"/>
        <end position="54"/>
    </location>
</feature>
<proteinExistence type="predicted"/>
<evidence type="ECO:0000256" key="1">
    <source>
        <dbReference type="SAM" id="MobiDB-lite"/>
    </source>
</evidence>
<accession>A0AA39U0V0</accession>
<feature type="compositionally biased region" description="Low complexity" evidence="1">
    <location>
        <begin position="157"/>
        <end position="166"/>
    </location>
</feature>